<reference evidence="3" key="1">
    <citation type="journal article" date="2019" name="Int. J. Syst. Evol. Microbiol.">
        <title>The Global Catalogue of Microorganisms (GCM) 10K type strain sequencing project: providing services to taxonomists for standard genome sequencing and annotation.</title>
        <authorList>
            <consortium name="The Broad Institute Genomics Platform"/>
            <consortium name="The Broad Institute Genome Sequencing Center for Infectious Disease"/>
            <person name="Wu L."/>
            <person name="Ma J."/>
        </authorList>
    </citation>
    <scope>NUCLEOTIDE SEQUENCE [LARGE SCALE GENOMIC DNA]</scope>
    <source>
        <strain evidence="3">JCM 14303</strain>
    </source>
</reference>
<dbReference type="RefSeq" id="WP_344172967.1">
    <property type="nucleotide sequence ID" value="NZ_BAAANC010000001.1"/>
</dbReference>
<dbReference type="InterPro" id="IPR036390">
    <property type="entry name" value="WH_DNA-bd_sf"/>
</dbReference>
<dbReference type="Gene3D" id="1.10.10.10">
    <property type="entry name" value="Winged helix-like DNA-binding domain superfamily/Winged helix DNA-binding domain"/>
    <property type="match status" value="1"/>
</dbReference>
<protein>
    <submittedName>
        <fullName evidence="2">Winged helix DNA-binding protein</fullName>
    </submittedName>
</protein>
<proteinExistence type="predicted"/>
<dbReference type="PANTHER" id="PTHR33164">
    <property type="entry name" value="TRANSCRIPTIONAL REGULATOR, MARR FAMILY"/>
    <property type="match status" value="1"/>
</dbReference>
<evidence type="ECO:0000259" key="1">
    <source>
        <dbReference type="PROSITE" id="PS50995"/>
    </source>
</evidence>
<keyword evidence="3" id="KW-1185">Reference proteome</keyword>
<dbReference type="PROSITE" id="PS50995">
    <property type="entry name" value="HTH_MARR_2"/>
    <property type="match status" value="1"/>
</dbReference>
<sequence length="159" mass="17397">MSRSGANLALLMLGGFRSLVDAATIELANRGYDDVRPLHDFALRAVAAGADSASELGRRMSVTKQAAARTVATLEERGYVVRTPDPADARRMRIEVSDRGFAVLQEGEGIFDDLRTQWQQRIGPEKLAELESLLTELVGPQPVRFDTPGWLARDLGEST</sequence>
<evidence type="ECO:0000313" key="3">
    <source>
        <dbReference type="Proteomes" id="UP001500363"/>
    </source>
</evidence>
<gene>
    <name evidence="2" type="ORF">GCM10009741_23390</name>
</gene>
<dbReference type="GO" id="GO:0003677">
    <property type="term" value="F:DNA binding"/>
    <property type="evidence" value="ECO:0007669"/>
    <property type="project" value="UniProtKB-KW"/>
</dbReference>
<dbReference type="PRINTS" id="PR00598">
    <property type="entry name" value="HTHMARR"/>
</dbReference>
<accession>A0ABP4LGJ7</accession>
<evidence type="ECO:0000313" key="2">
    <source>
        <dbReference type="EMBL" id="GAA1521628.1"/>
    </source>
</evidence>
<dbReference type="SMART" id="SM00347">
    <property type="entry name" value="HTH_MARR"/>
    <property type="match status" value="1"/>
</dbReference>
<dbReference type="InterPro" id="IPR036388">
    <property type="entry name" value="WH-like_DNA-bd_sf"/>
</dbReference>
<comment type="caution">
    <text evidence="2">The sequence shown here is derived from an EMBL/GenBank/DDBJ whole genome shotgun (WGS) entry which is preliminary data.</text>
</comment>
<dbReference type="InterPro" id="IPR000835">
    <property type="entry name" value="HTH_MarR-typ"/>
</dbReference>
<dbReference type="Proteomes" id="UP001500363">
    <property type="component" value="Unassembled WGS sequence"/>
</dbReference>
<keyword evidence="2" id="KW-0238">DNA-binding</keyword>
<name>A0ABP4LGJ7_9ACTN</name>
<feature type="domain" description="HTH marR-type" evidence="1">
    <location>
        <begin position="1"/>
        <end position="139"/>
    </location>
</feature>
<dbReference type="PANTHER" id="PTHR33164:SF43">
    <property type="entry name" value="HTH-TYPE TRANSCRIPTIONAL REPRESSOR YETL"/>
    <property type="match status" value="1"/>
</dbReference>
<dbReference type="EMBL" id="BAAANC010000001">
    <property type="protein sequence ID" value="GAA1521628.1"/>
    <property type="molecule type" value="Genomic_DNA"/>
</dbReference>
<dbReference type="Pfam" id="PF12802">
    <property type="entry name" value="MarR_2"/>
    <property type="match status" value="1"/>
</dbReference>
<dbReference type="SUPFAM" id="SSF46785">
    <property type="entry name" value="Winged helix' DNA-binding domain"/>
    <property type="match status" value="1"/>
</dbReference>
<dbReference type="InterPro" id="IPR039422">
    <property type="entry name" value="MarR/SlyA-like"/>
</dbReference>
<organism evidence="2 3">
    <name type="scientific">Kribbella lupini</name>
    <dbReference type="NCBI Taxonomy" id="291602"/>
    <lineage>
        <taxon>Bacteria</taxon>
        <taxon>Bacillati</taxon>
        <taxon>Actinomycetota</taxon>
        <taxon>Actinomycetes</taxon>
        <taxon>Propionibacteriales</taxon>
        <taxon>Kribbellaceae</taxon>
        <taxon>Kribbella</taxon>
    </lineage>
</organism>